<evidence type="ECO:0000313" key="1">
    <source>
        <dbReference type="EMBL" id="TEB09648.1"/>
    </source>
</evidence>
<sequence>MPPKFGDLKRYCEKNGWIMIRDTDHWYYEKALSSGEILRTRVSHSVCKEIPANLWRKILKHQLQITKEEFWKMV</sequence>
<dbReference type="AlphaFoldDB" id="A0A4Y7RKY0"/>
<dbReference type="Proteomes" id="UP000297597">
    <property type="component" value="Unassembled WGS sequence"/>
</dbReference>
<protein>
    <recommendedName>
        <fullName evidence="3">YcfA-like protein</fullName>
    </recommendedName>
</protein>
<name>A0A4Y7RKY0_9FIRM</name>
<comment type="caution">
    <text evidence="1">The sequence shown here is derived from an EMBL/GenBank/DDBJ whole genome shotgun (WGS) entry which is preliminary data.</text>
</comment>
<proteinExistence type="predicted"/>
<evidence type="ECO:0008006" key="3">
    <source>
        <dbReference type="Google" id="ProtNLM"/>
    </source>
</evidence>
<dbReference type="InterPro" id="IPR038570">
    <property type="entry name" value="HicA_sf"/>
</dbReference>
<dbReference type="OrthoDB" id="1725706at2"/>
<dbReference type="SUPFAM" id="SSF54786">
    <property type="entry name" value="YcfA/nrd intein domain"/>
    <property type="match status" value="1"/>
</dbReference>
<keyword evidence="2" id="KW-1185">Reference proteome</keyword>
<gene>
    <name evidence="1" type="ORF">Pmgp_02957</name>
</gene>
<dbReference type="Gene3D" id="3.30.920.30">
    <property type="entry name" value="Hypothetical protein"/>
    <property type="match status" value="1"/>
</dbReference>
<organism evidence="1 2">
    <name type="scientific">Pelotomaculum propionicicum</name>
    <dbReference type="NCBI Taxonomy" id="258475"/>
    <lineage>
        <taxon>Bacteria</taxon>
        <taxon>Bacillati</taxon>
        <taxon>Bacillota</taxon>
        <taxon>Clostridia</taxon>
        <taxon>Eubacteriales</taxon>
        <taxon>Desulfotomaculaceae</taxon>
        <taxon>Pelotomaculum</taxon>
    </lineage>
</organism>
<evidence type="ECO:0000313" key="2">
    <source>
        <dbReference type="Proteomes" id="UP000297597"/>
    </source>
</evidence>
<reference evidence="1 2" key="1">
    <citation type="journal article" date="2018" name="Environ. Microbiol.">
        <title>Novel energy conservation strategies and behaviour of Pelotomaculum schinkii driving syntrophic propionate catabolism.</title>
        <authorList>
            <person name="Hidalgo-Ahumada C.A.P."/>
            <person name="Nobu M.K."/>
            <person name="Narihiro T."/>
            <person name="Tamaki H."/>
            <person name="Liu W.T."/>
            <person name="Kamagata Y."/>
            <person name="Stams A.J.M."/>
            <person name="Imachi H."/>
            <person name="Sousa D.Z."/>
        </authorList>
    </citation>
    <scope>NUCLEOTIDE SEQUENCE [LARGE SCALE GENOMIC DNA]</scope>
    <source>
        <strain evidence="1 2">MGP</strain>
    </source>
</reference>
<accession>A0A4Y7RKY0</accession>
<dbReference type="EMBL" id="QFFZ01000041">
    <property type="protein sequence ID" value="TEB09648.1"/>
    <property type="molecule type" value="Genomic_DNA"/>
</dbReference>